<proteinExistence type="predicted"/>
<dbReference type="InterPro" id="IPR036179">
    <property type="entry name" value="Ig-like_dom_sf"/>
</dbReference>
<evidence type="ECO:0000256" key="2">
    <source>
        <dbReference type="ARBA" id="ARBA00023319"/>
    </source>
</evidence>
<name>A0ABN7RSE5_OIKDI</name>
<dbReference type="InterPro" id="IPR007110">
    <property type="entry name" value="Ig-like_dom"/>
</dbReference>
<dbReference type="Pfam" id="PF18362">
    <property type="entry name" value="THB"/>
    <property type="match status" value="1"/>
</dbReference>
<evidence type="ECO:0000313" key="4">
    <source>
        <dbReference type="EMBL" id="CAG5082734.1"/>
    </source>
</evidence>
<evidence type="ECO:0000313" key="5">
    <source>
        <dbReference type="Proteomes" id="UP001158576"/>
    </source>
</evidence>
<evidence type="ECO:0000256" key="1">
    <source>
        <dbReference type="ARBA" id="ARBA00022737"/>
    </source>
</evidence>
<accession>A0ABN7RSE5</accession>
<keyword evidence="5" id="KW-1185">Reference proteome</keyword>
<dbReference type="InterPro" id="IPR003599">
    <property type="entry name" value="Ig_sub"/>
</dbReference>
<dbReference type="Proteomes" id="UP001158576">
    <property type="component" value="Chromosome PAR"/>
</dbReference>
<dbReference type="SUPFAM" id="SSF48726">
    <property type="entry name" value="Immunoglobulin"/>
    <property type="match status" value="1"/>
</dbReference>
<sequence>MSDSEIWRIVDIPPVVSSTEGKDVTITAKIAGPSEGPQPTATWIKGKFSELKKSARLALGINEEKQEAFLTIKKAKIFDEGKYTLKLKTGDQEVQTTIQVNVGKQEVSKPATEAAGDADSFKKRMRRYMKSANKAIAGDQGDVWMELTKASPKDYAEIAFNHGITDLRGMLKRLAAVKKKKKDGEKDDKASIFL</sequence>
<dbReference type="EMBL" id="OU015568">
    <property type="protein sequence ID" value="CAG5082734.1"/>
    <property type="molecule type" value="Genomic_DNA"/>
</dbReference>
<dbReference type="Pfam" id="PF07679">
    <property type="entry name" value="I-set"/>
    <property type="match status" value="1"/>
</dbReference>
<dbReference type="PROSITE" id="PS50835">
    <property type="entry name" value="IG_LIKE"/>
    <property type="match status" value="1"/>
</dbReference>
<gene>
    <name evidence="4" type="ORF">OKIOD_LOCUS1752</name>
</gene>
<dbReference type="InterPro" id="IPR013783">
    <property type="entry name" value="Ig-like_fold"/>
</dbReference>
<dbReference type="SMART" id="SM00409">
    <property type="entry name" value="IG"/>
    <property type="match status" value="1"/>
</dbReference>
<feature type="domain" description="Ig-like" evidence="3">
    <location>
        <begin position="7"/>
        <end position="101"/>
    </location>
</feature>
<evidence type="ECO:0000259" key="3">
    <source>
        <dbReference type="PROSITE" id="PS50835"/>
    </source>
</evidence>
<dbReference type="InterPro" id="IPR040849">
    <property type="entry name" value="MyBP-C_THB"/>
</dbReference>
<protein>
    <submittedName>
        <fullName evidence="4">Oidioi.mRNA.OKI2018_I69.PAR.g10194.t1.cds</fullName>
    </submittedName>
</protein>
<organism evidence="4 5">
    <name type="scientific">Oikopleura dioica</name>
    <name type="common">Tunicate</name>
    <dbReference type="NCBI Taxonomy" id="34765"/>
    <lineage>
        <taxon>Eukaryota</taxon>
        <taxon>Metazoa</taxon>
        <taxon>Chordata</taxon>
        <taxon>Tunicata</taxon>
        <taxon>Appendicularia</taxon>
        <taxon>Copelata</taxon>
        <taxon>Oikopleuridae</taxon>
        <taxon>Oikopleura</taxon>
    </lineage>
</organism>
<reference evidence="4 5" key="1">
    <citation type="submission" date="2021-04" db="EMBL/GenBank/DDBJ databases">
        <authorList>
            <person name="Bliznina A."/>
        </authorList>
    </citation>
    <scope>NUCLEOTIDE SEQUENCE [LARGE SCALE GENOMIC DNA]</scope>
</reference>
<keyword evidence="2" id="KW-0393">Immunoglobulin domain</keyword>
<keyword evidence="1" id="KW-0677">Repeat</keyword>
<dbReference type="InterPro" id="IPR013098">
    <property type="entry name" value="Ig_I-set"/>
</dbReference>
<dbReference type="Gene3D" id="2.60.40.10">
    <property type="entry name" value="Immunoglobulins"/>
    <property type="match status" value="1"/>
</dbReference>